<dbReference type="Pfam" id="PF12770">
    <property type="entry name" value="CHAT"/>
    <property type="match status" value="1"/>
</dbReference>
<dbReference type="PANTHER" id="PTHR10098">
    <property type="entry name" value="RAPSYN-RELATED"/>
    <property type="match status" value="1"/>
</dbReference>
<dbReference type="PANTHER" id="PTHR10098:SF108">
    <property type="entry name" value="TETRATRICOPEPTIDE REPEAT PROTEIN 28"/>
    <property type="match status" value="1"/>
</dbReference>
<protein>
    <recommendedName>
        <fullName evidence="1">CHAT domain-containing protein</fullName>
    </recommendedName>
</protein>
<evidence type="ECO:0000313" key="2">
    <source>
        <dbReference type="EMBL" id="CAH3192076.1"/>
    </source>
</evidence>
<dbReference type="InterPro" id="IPR024983">
    <property type="entry name" value="CHAT_dom"/>
</dbReference>
<name>A0ABN8SM52_9CNID</name>
<organism evidence="2 3">
    <name type="scientific">Porites evermanni</name>
    <dbReference type="NCBI Taxonomy" id="104178"/>
    <lineage>
        <taxon>Eukaryota</taxon>
        <taxon>Metazoa</taxon>
        <taxon>Cnidaria</taxon>
        <taxon>Anthozoa</taxon>
        <taxon>Hexacorallia</taxon>
        <taxon>Scleractinia</taxon>
        <taxon>Fungiina</taxon>
        <taxon>Poritidae</taxon>
        <taxon>Porites</taxon>
    </lineage>
</organism>
<evidence type="ECO:0000313" key="3">
    <source>
        <dbReference type="Proteomes" id="UP001159427"/>
    </source>
</evidence>
<dbReference type="EMBL" id="CALNXI010003079">
    <property type="protein sequence ID" value="CAH3192076.1"/>
    <property type="molecule type" value="Genomic_DNA"/>
</dbReference>
<keyword evidence="3" id="KW-1185">Reference proteome</keyword>
<sequence>MIGEILKCQPLTGEAATKKEVLRRINSVALVHIAAHGSKETGEIALAPDPCWKSEIPEEDYFLRMSDIQAVKLRARLVVLSCCHSGQGEVSSEGVVGIARAFLFAGARSVVATLWAINDETTLEFMKRFYQHLRGGESASSALQRAMKCLRDSEKFSAPKYWAPFVLIGDDVTIEFDESNRESRK</sequence>
<gene>
    <name evidence="2" type="ORF">PEVE_00023183</name>
</gene>
<dbReference type="Proteomes" id="UP001159427">
    <property type="component" value="Unassembled WGS sequence"/>
</dbReference>
<comment type="caution">
    <text evidence="2">The sequence shown here is derived from an EMBL/GenBank/DDBJ whole genome shotgun (WGS) entry which is preliminary data.</text>
</comment>
<accession>A0ABN8SM52</accession>
<evidence type="ECO:0000259" key="1">
    <source>
        <dbReference type="Pfam" id="PF12770"/>
    </source>
</evidence>
<feature type="domain" description="CHAT" evidence="1">
    <location>
        <begin position="4"/>
        <end position="170"/>
    </location>
</feature>
<reference evidence="2 3" key="1">
    <citation type="submission" date="2022-05" db="EMBL/GenBank/DDBJ databases">
        <authorList>
            <consortium name="Genoscope - CEA"/>
            <person name="William W."/>
        </authorList>
    </citation>
    <scope>NUCLEOTIDE SEQUENCE [LARGE SCALE GENOMIC DNA]</scope>
</reference>
<proteinExistence type="predicted"/>